<evidence type="ECO:0000256" key="1">
    <source>
        <dbReference type="SAM" id="Phobius"/>
    </source>
</evidence>
<proteinExistence type="predicted"/>
<organism evidence="2 3">
    <name type="scientific">Qingshengfaniella alkalisoli</name>
    <dbReference type="NCBI Taxonomy" id="2599296"/>
    <lineage>
        <taxon>Bacteria</taxon>
        <taxon>Pseudomonadati</taxon>
        <taxon>Pseudomonadota</taxon>
        <taxon>Alphaproteobacteria</taxon>
        <taxon>Rhodobacterales</taxon>
        <taxon>Paracoccaceae</taxon>
        <taxon>Qingshengfaniella</taxon>
    </lineage>
</organism>
<protein>
    <submittedName>
        <fullName evidence="2">VPLPA-CTERM sorting domain-containing protein</fullName>
    </submittedName>
</protein>
<accession>A0A5B8I7H9</accession>
<reference evidence="2 3" key="1">
    <citation type="submission" date="2019-07" db="EMBL/GenBank/DDBJ databases">
        <title>Litoreibacter alkalisoli sp. nov., isolated from saline-alkaline soil.</title>
        <authorList>
            <person name="Wang S."/>
            <person name="Xu L."/>
            <person name="Xing Y.-T."/>
            <person name="Sun J.-Q."/>
        </authorList>
    </citation>
    <scope>NUCLEOTIDE SEQUENCE [LARGE SCALE GENOMIC DNA]</scope>
    <source>
        <strain evidence="2 3">LN3S51</strain>
    </source>
</reference>
<dbReference type="OrthoDB" id="61573at2"/>
<dbReference type="NCBIfam" id="TIGR03370">
    <property type="entry name" value="VPLPA-CTERM"/>
    <property type="match status" value="1"/>
</dbReference>
<dbReference type="AlphaFoldDB" id="A0A5B8I7H9"/>
<feature type="transmembrane region" description="Helical" evidence="1">
    <location>
        <begin position="186"/>
        <end position="205"/>
    </location>
</feature>
<keyword evidence="1" id="KW-0812">Transmembrane</keyword>
<evidence type="ECO:0000313" key="2">
    <source>
        <dbReference type="EMBL" id="QDY69735.1"/>
    </source>
</evidence>
<dbReference type="KEGG" id="lit:FPZ52_08960"/>
<keyword evidence="3" id="KW-1185">Reference proteome</keyword>
<keyword evidence="1" id="KW-0472">Membrane</keyword>
<keyword evidence="1" id="KW-1133">Transmembrane helix</keyword>
<dbReference type="InterPro" id="IPR022472">
    <property type="entry name" value="VPLPA-CTERM"/>
</dbReference>
<evidence type="ECO:0000313" key="3">
    <source>
        <dbReference type="Proteomes" id="UP000318483"/>
    </source>
</evidence>
<sequence>MLAVWNVSDRQVYRLIRCFMAVLKRITGFVLGGLCLIGASTASAAVIGFDDLSGTGVYETGDFVFSNAKGTNGNCPGGVGPCLHYSNPQSTTLERIDGGTFSLESLAFRFQGNGTGNLLTVFDTNNITNKFDFGPLNGYVKNTDYQVAFGSSFANVLSITIATFAGGNVRIDDLGLRDDVGTTTPVPVPAAGIVLLTGLGALGMVRRRRKTT</sequence>
<name>A0A5B8I7H9_9RHOB</name>
<gene>
    <name evidence="2" type="ORF">FPZ52_08960</name>
</gene>
<dbReference type="Proteomes" id="UP000318483">
    <property type="component" value="Chromosome"/>
</dbReference>
<dbReference type="EMBL" id="CP042261">
    <property type="protein sequence ID" value="QDY69735.1"/>
    <property type="molecule type" value="Genomic_DNA"/>
</dbReference>